<evidence type="ECO:0000313" key="3">
    <source>
        <dbReference type="Proteomes" id="UP000030672"/>
    </source>
</evidence>
<dbReference type="Pfam" id="PF00106">
    <property type="entry name" value="adh_short"/>
    <property type="match status" value="1"/>
</dbReference>
<keyword evidence="1" id="KW-0560">Oxidoreductase</keyword>
<dbReference type="InterPro" id="IPR052228">
    <property type="entry name" value="Sec_Metab_Biosynth_Oxidored"/>
</dbReference>
<dbReference type="HOGENOM" id="CLU_044999_0_0_1"/>
<dbReference type="EMBL" id="KL584848">
    <property type="protein sequence ID" value="KEQ59427.1"/>
    <property type="molecule type" value="Genomic_DNA"/>
</dbReference>
<organism evidence="2 3">
    <name type="scientific">Aureobasidium melanogenum (strain CBS 110374)</name>
    <name type="common">Aureobasidium pullulans var. melanogenum</name>
    <dbReference type="NCBI Taxonomy" id="1043003"/>
    <lineage>
        <taxon>Eukaryota</taxon>
        <taxon>Fungi</taxon>
        <taxon>Dikarya</taxon>
        <taxon>Ascomycota</taxon>
        <taxon>Pezizomycotina</taxon>
        <taxon>Dothideomycetes</taxon>
        <taxon>Dothideomycetidae</taxon>
        <taxon>Dothideales</taxon>
        <taxon>Saccotheciaceae</taxon>
        <taxon>Aureobasidium</taxon>
    </lineage>
</organism>
<dbReference type="AlphaFoldDB" id="A0A074VP04"/>
<dbReference type="Proteomes" id="UP000030672">
    <property type="component" value="Unassembled WGS sequence"/>
</dbReference>
<accession>A0A074VP04</accession>
<reference evidence="2 3" key="1">
    <citation type="journal article" date="2014" name="BMC Genomics">
        <title>Genome sequencing of four Aureobasidium pullulans varieties: biotechnological potential, stress tolerance, and description of new species.</title>
        <authorList>
            <person name="Gostin Ar C."/>
            <person name="Ohm R.A."/>
            <person name="Kogej T."/>
            <person name="Sonjak S."/>
            <person name="Turk M."/>
            <person name="Zajc J."/>
            <person name="Zalar P."/>
            <person name="Grube M."/>
            <person name="Sun H."/>
            <person name="Han J."/>
            <person name="Sharma A."/>
            <person name="Chiniquy J."/>
            <person name="Ngan C.Y."/>
            <person name="Lipzen A."/>
            <person name="Barry K."/>
            <person name="Grigoriev I.V."/>
            <person name="Gunde-Cimerman N."/>
        </authorList>
    </citation>
    <scope>NUCLEOTIDE SEQUENCE [LARGE SCALE GENOMIC DNA]</scope>
    <source>
        <strain evidence="2 3">CBS 110374</strain>
    </source>
</reference>
<name>A0A074VP04_AURM1</name>
<gene>
    <name evidence="2" type="ORF">M437DRAFT_78235</name>
</gene>
<dbReference type="GeneID" id="63920333"/>
<dbReference type="RefSeq" id="XP_040876450.1">
    <property type="nucleotide sequence ID" value="XM_041026960.1"/>
</dbReference>
<dbReference type="Gene3D" id="3.40.50.720">
    <property type="entry name" value="NAD(P)-binding Rossmann-like Domain"/>
    <property type="match status" value="1"/>
</dbReference>
<evidence type="ECO:0000313" key="2">
    <source>
        <dbReference type="EMBL" id="KEQ59427.1"/>
    </source>
</evidence>
<dbReference type="STRING" id="1043003.A0A074VP04"/>
<protein>
    <submittedName>
        <fullName evidence="2">NAD(P)-binding protein</fullName>
    </submittedName>
</protein>
<dbReference type="GO" id="GO:0016491">
    <property type="term" value="F:oxidoreductase activity"/>
    <property type="evidence" value="ECO:0007669"/>
    <property type="project" value="UniProtKB-KW"/>
</dbReference>
<keyword evidence="3" id="KW-1185">Reference proteome</keyword>
<proteinExistence type="predicted"/>
<evidence type="ECO:0000256" key="1">
    <source>
        <dbReference type="ARBA" id="ARBA00023002"/>
    </source>
</evidence>
<dbReference type="PANTHER" id="PTHR47534:SF2">
    <property type="entry name" value="KETOREDUCTASE (KR) DOMAIN-CONTAINING PROTEIN-RELATED"/>
    <property type="match status" value="1"/>
</dbReference>
<dbReference type="InterPro" id="IPR036291">
    <property type="entry name" value="NAD(P)-bd_dom_sf"/>
</dbReference>
<sequence>MVSLDLVRKANSGLKSRLPSPVALFVGGTSGIGRSTLRQLAFNTRAPKAYIVGRSESNAEQLLKELNDINPLGSFNFIEADVSLISNVDKACESIKQQEQALDLLFMTPGGLSLVGRRETSEGIDKLFALRYYARMRFTQNLLPLLEAAEPQPGRVVSVLGGGFEGNINAKDLDLKHNYNIVSCAMHSVTMTSLAMEHLAASHRASFVHVYPGLVGTNIYTNSFPPPLAAVYNYGMWPLMYPFSVNIDESGQRHLFHATSDRYAANKLESPGDMNVQHESERAVGSGGVLGSGAYLMNWKGETIAAGKKMQSLRAQGMAHKIWEHTTDVLSRSIAVKIERTRVEIRPEPINQLSGVQAGGG</sequence>
<dbReference type="InterPro" id="IPR002347">
    <property type="entry name" value="SDR_fam"/>
</dbReference>
<dbReference type="PANTHER" id="PTHR47534">
    <property type="entry name" value="YALI0E05731P"/>
    <property type="match status" value="1"/>
</dbReference>
<dbReference type="SUPFAM" id="SSF51735">
    <property type="entry name" value="NAD(P)-binding Rossmann-fold domains"/>
    <property type="match status" value="1"/>
</dbReference>